<keyword evidence="4" id="KW-1185">Reference proteome</keyword>
<accession>A0A7W9IKA6</accession>
<dbReference type="AlphaFoldDB" id="A0A7W9IKA6"/>
<dbReference type="RefSeq" id="WP_184544608.1">
    <property type="nucleotide sequence ID" value="NZ_JACHMP010000001.1"/>
</dbReference>
<dbReference type="EMBL" id="JACHMP010000001">
    <property type="protein sequence ID" value="MBB5822300.1"/>
    <property type="molecule type" value="Genomic_DNA"/>
</dbReference>
<evidence type="ECO:0000313" key="4">
    <source>
        <dbReference type="Proteomes" id="UP000540685"/>
    </source>
</evidence>
<name>A0A7W9IKA6_9ACTN</name>
<gene>
    <name evidence="3" type="ORF">F4562_005362</name>
</gene>
<evidence type="ECO:0000256" key="1">
    <source>
        <dbReference type="SAM" id="MobiDB-lite"/>
    </source>
</evidence>
<evidence type="ECO:0000313" key="3">
    <source>
        <dbReference type="EMBL" id="MBB5822300.1"/>
    </source>
</evidence>
<reference evidence="3 4" key="1">
    <citation type="submission" date="2020-08" db="EMBL/GenBank/DDBJ databases">
        <title>Sequencing the genomes of 1000 actinobacteria strains.</title>
        <authorList>
            <person name="Klenk H.-P."/>
        </authorList>
    </citation>
    <scope>NUCLEOTIDE SEQUENCE [LARGE SCALE GENOMIC DNA]</scope>
    <source>
        <strain evidence="3 4">DSM 46887</strain>
    </source>
</reference>
<protein>
    <submittedName>
        <fullName evidence="3">Uncharacterized protein</fullName>
    </submittedName>
</protein>
<sequence>MDPRRRHPHLLIDPSLPDPVSSALGAGPQALRAARLGEMPPARRPGPGTLFFTAALLMLVAALTGSVGLVSAVVLVILVNGLHRMISDPEGRRERRRILTAMEHTDRFILPEDLDAECGALLRRAQDAAETVLGSAVNRAHLLDSIDNAVTLPAQTWQLGRKLVRLSEMRAEYRRIVPDRPPSEVADAFAPYTGALKVAELSLTRRVEAMEEYARQVLKADGVYRAYGQLQALAEQTPQYEALIVETAEDALTVPDLARLGEHAQQVRRLFEQSIDEARGAARHLLTATDL</sequence>
<keyword evidence="2" id="KW-1133">Transmembrane helix</keyword>
<keyword evidence="2" id="KW-0812">Transmembrane</keyword>
<keyword evidence="2" id="KW-0472">Membrane</keyword>
<evidence type="ECO:0000256" key="2">
    <source>
        <dbReference type="SAM" id="Phobius"/>
    </source>
</evidence>
<feature type="region of interest" description="Disordered" evidence="1">
    <location>
        <begin position="1"/>
        <end position="21"/>
    </location>
</feature>
<organism evidence="3 4">
    <name type="scientific">Streptosporangium becharense</name>
    <dbReference type="NCBI Taxonomy" id="1816182"/>
    <lineage>
        <taxon>Bacteria</taxon>
        <taxon>Bacillati</taxon>
        <taxon>Actinomycetota</taxon>
        <taxon>Actinomycetes</taxon>
        <taxon>Streptosporangiales</taxon>
        <taxon>Streptosporangiaceae</taxon>
        <taxon>Streptosporangium</taxon>
    </lineage>
</organism>
<dbReference type="Proteomes" id="UP000540685">
    <property type="component" value="Unassembled WGS sequence"/>
</dbReference>
<proteinExistence type="predicted"/>
<comment type="caution">
    <text evidence="3">The sequence shown here is derived from an EMBL/GenBank/DDBJ whole genome shotgun (WGS) entry which is preliminary data.</text>
</comment>
<feature type="transmembrane region" description="Helical" evidence="2">
    <location>
        <begin position="50"/>
        <end position="79"/>
    </location>
</feature>